<protein>
    <submittedName>
        <fullName evidence="1">Uncharacterized protein</fullName>
    </submittedName>
</protein>
<dbReference type="KEGG" id="ngf:FRF71_07765"/>
<evidence type="ECO:0000313" key="2">
    <source>
        <dbReference type="Proteomes" id="UP000321172"/>
    </source>
</evidence>
<organism evidence="1 2">
    <name type="scientific">Novosphingobium ginsenosidimutans</name>
    <dbReference type="NCBI Taxonomy" id="1176536"/>
    <lineage>
        <taxon>Bacteria</taxon>
        <taxon>Pseudomonadati</taxon>
        <taxon>Pseudomonadota</taxon>
        <taxon>Alphaproteobacteria</taxon>
        <taxon>Sphingomonadales</taxon>
        <taxon>Sphingomonadaceae</taxon>
        <taxon>Novosphingobium</taxon>
    </lineage>
</organism>
<dbReference type="AlphaFoldDB" id="A0A5B8S3U5"/>
<gene>
    <name evidence="1" type="ORF">FRF71_07765</name>
</gene>
<evidence type="ECO:0000313" key="1">
    <source>
        <dbReference type="EMBL" id="QEA16040.1"/>
    </source>
</evidence>
<dbReference type="Proteomes" id="UP000321172">
    <property type="component" value="Chromosome"/>
</dbReference>
<proteinExistence type="predicted"/>
<dbReference type="RefSeq" id="WP_147090072.1">
    <property type="nucleotide sequence ID" value="NZ_BAABJD010000001.1"/>
</dbReference>
<sequence length="112" mass="12648">MLVKIFEDQTQIAAAEVYALDPPMGVAVARLTPTEAYDSKRHANVIDGEFFGDRGDILQIETDDGTAIVCRVISIQDYPTLNERYVEMIGITEPSFEKLFADHPDFMSYWGR</sequence>
<accession>A0A5B8S3U5</accession>
<dbReference type="EMBL" id="CP042345">
    <property type="protein sequence ID" value="QEA16040.1"/>
    <property type="molecule type" value="Genomic_DNA"/>
</dbReference>
<name>A0A5B8S3U5_9SPHN</name>
<dbReference type="OrthoDB" id="8079725at2"/>
<keyword evidence="2" id="KW-1185">Reference proteome</keyword>
<reference evidence="1 2" key="1">
    <citation type="journal article" date="2013" name="J. Microbiol. Biotechnol.">
        <title>Novosphingobium ginsenosidimutans sp. nov., with the ability to convert ginsenoside.</title>
        <authorList>
            <person name="Kim J.K."/>
            <person name="He D."/>
            <person name="Liu Q.M."/>
            <person name="Park H.Y."/>
            <person name="Jung M.S."/>
            <person name="Yoon M.H."/>
            <person name="Kim S.C."/>
            <person name="Im W.T."/>
        </authorList>
    </citation>
    <scope>NUCLEOTIDE SEQUENCE [LARGE SCALE GENOMIC DNA]</scope>
    <source>
        <strain evidence="1 2">FW-6</strain>
    </source>
</reference>